<evidence type="ECO:0000256" key="1">
    <source>
        <dbReference type="ARBA" id="ARBA00004651"/>
    </source>
</evidence>
<protein>
    <recommendedName>
        <fullName evidence="2">chitin synthase</fullName>
        <ecNumber evidence="2">2.4.1.16</ecNumber>
    </recommendedName>
</protein>
<feature type="compositionally biased region" description="Polar residues" evidence="10">
    <location>
        <begin position="626"/>
        <end position="640"/>
    </location>
</feature>
<comment type="subcellular location">
    <subcellularLocation>
        <location evidence="1">Cell membrane</location>
        <topology evidence="1">Multi-pass membrane protein</topology>
    </subcellularLocation>
</comment>
<dbReference type="InterPro" id="IPR054295">
    <property type="entry name" value="CHS4-like_dom"/>
</dbReference>
<dbReference type="CDD" id="cd04190">
    <property type="entry name" value="Chitin_synth_C"/>
    <property type="match status" value="1"/>
</dbReference>
<feature type="transmembrane region" description="Helical" evidence="11">
    <location>
        <begin position="515"/>
        <end position="542"/>
    </location>
</feature>
<keyword evidence="4" id="KW-0328">Glycosyltransferase</keyword>
<gene>
    <name evidence="13" type="ORF">K7432_004652</name>
</gene>
<feature type="domain" description="Chitin synthase 4-like" evidence="12">
    <location>
        <begin position="424"/>
        <end position="501"/>
    </location>
</feature>
<feature type="compositionally biased region" description="Low complexity" evidence="10">
    <location>
        <begin position="203"/>
        <end position="213"/>
    </location>
</feature>
<feature type="transmembrane region" description="Helical" evidence="11">
    <location>
        <begin position="1052"/>
        <end position="1074"/>
    </location>
</feature>
<keyword evidence="3" id="KW-1003">Cell membrane</keyword>
<sequence length="1247" mass="139507">MSSSKKNNDPEMPGRGTTSNKIVSTPSASKERTATFPDDAEGFDQKTEDWEQGFDATPQLHSSYIQDALNSRGSSSPTIPKLSETLAEDDRPLSTYSRLQAPRTVSKSYGPESRGPEKLELQMLQNHPPPTDEPYSPTIESSAGSRSRNSNYSRSPTRTKNPRVVVSNQVNMEEQGRAEPPRRQKSLIRPERRPDRHSGRQNQEAAQARGLARGAREELVNRHNSTISNGKGKKQPASPARKRCPSCWVIFSRVITFYAPSPILSCCGMKTPQVRQAWREKMALCTIVFLMCLIVGFLTFGLQQVLCGWNIAPRVRQGTIGADYTVINGRAYKISGFSHPASPGIPQGGSITALAGSMDISFLFQSTNDGCNKIWGNSNTLTFFPCVVRNDTNYPSPTENTGRSGCHLNREPNLLRSLPVLGDVYYEWKDIQRADRNLVVYNGHVLDLNILNSLVPDYQLPPVFNLLKSPNSLYRGTDVTFFLRNYYHNEADCAAGILKVGALDTTSMGCIISNIILYVSLVVILGVVLSKFFLAVFFGWVISWRLGTFRQETYEERMKRVEAIEKWSESPNNLAIPSSVKYGNTMAGNSNTLLPSTSRFSTPNHEFATKRSYASIPHDTKFRNGNGRNDSVNSLATTPNRSRRDSRSSSTILSNVHIPPTPPPATFQPFNFSLAYTIMLVTAYSEDEIGIRTTLDSLALTDYPSSHKLIMVIADGLIVGAGNKHSTPDVCVSMMKDFVIPPEHVQPYSYVAIADGSKRHYMAKIYAGYYRFSESTVPMEKQTKVPMVVIAKCGTPDEADAPKPGNRGKRDSQIILMSFLQHVMFDDRMTEMQYELFNAIWGVTGVSPDHFEIVLMVDADTKVYPDSVTRMVSCMVRDPQIMGLCGETKIANKRNSWVTMIQVFEYYISHHLNKAFESIFGGVTCLPGCFCMYRIKAPKGPNGFWVPVLASPDIVEHYSENVVDTLHKKNLLLLGEDRFLSTMMLRTFPKRKMIFVPQAVCKTVVPEAFRVLLSQRRRWINSTVHNLMELVLIRDLCGTFCFSMQFVVFMELVGTVVLPAAICFTVYLIVISFLTKPVPVIPLILLAIILGLPAVLILMTTRKLVYVGWMLIYLMALFVWNFILPVYSFWHFDDFSWGETRQVAGEGADDEHGNAEGEFDGSRIVMKKWSEFERTKRRKTQKTLNNLTVNSPLNPSASESVEKLGYQTPSQLAHLSSVSLLNPNSHTPSEEGSESGGSVLYRPQSPR</sequence>
<feature type="compositionally biased region" description="Basic and acidic residues" evidence="10">
    <location>
        <begin position="174"/>
        <end position="198"/>
    </location>
</feature>
<feature type="compositionally biased region" description="Polar residues" evidence="10">
    <location>
        <begin position="94"/>
        <end position="107"/>
    </location>
</feature>
<feature type="transmembrane region" description="Helical" evidence="11">
    <location>
        <begin position="1111"/>
        <end position="1130"/>
    </location>
</feature>
<dbReference type="SUPFAM" id="SSF53448">
    <property type="entry name" value="Nucleotide-diphospho-sugar transferases"/>
    <property type="match status" value="1"/>
</dbReference>
<evidence type="ECO:0000256" key="8">
    <source>
        <dbReference type="ARBA" id="ARBA00023136"/>
    </source>
</evidence>
<keyword evidence="8 11" id="KW-0472">Membrane</keyword>
<feature type="compositionally biased region" description="Polar residues" evidence="10">
    <location>
        <begin position="16"/>
        <end position="28"/>
    </location>
</feature>
<reference evidence="13 14" key="1">
    <citation type="submission" date="2023-04" db="EMBL/GenBank/DDBJ databases">
        <title>Genome of Basidiobolus ranarum AG-B5.</title>
        <authorList>
            <person name="Stajich J.E."/>
            <person name="Carter-House D."/>
            <person name="Gryganskyi A."/>
        </authorList>
    </citation>
    <scope>NUCLEOTIDE SEQUENCE [LARGE SCALE GENOMIC DNA]</scope>
    <source>
        <strain evidence="13 14">AG-B5</strain>
    </source>
</reference>
<evidence type="ECO:0000256" key="4">
    <source>
        <dbReference type="ARBA" id="ARBA00022676"/>
    </source>
</evidence>
<evidence type="ECO:0000256" key="5">
    <source>
        <dbReference type="ARBA" id="ARBA00022679"/>
    </source>
</evidence>
<keyword evidence="5" id="KW-0808">Transferase</keyword>
<evidence type="ECO:0000256" key="10">
    <source>
        <dbReference type="SAM" id="MobiDB-lite"/>
    </source>
</evidence>
<feature type="compositionally biased region" description="Polar residues" evidence="10">
    <location>
        <begin position="1185"/>
        <end position="1199"/>
    </location>
</feature>
<comment type="caution">
    <text evidence="13">The sequence shown here is derived from an EMBL/GenBank/DDBJ whole genome shotgun (WGS) entry which is preliminary data.</text>
</comment>
<dbReference type="Pfam" id="PF03142">
    <property type="entry name" value="Chitin_synth_2"/>
    <property type="match status" value="1"/>
</dbReference>
<feature type="transmembrane region" description="Helical" evidence="11">
    <location>
        <begin position="1080"/>
        <end position="1099"/>
    </location>
</feature>
<feature type="compositionally biased region" description="Polar residues" evidence="10">
    <location>
        <begin position="59"/>
        <end position="78"/>
    </location>
</feature>
<dbReference type="Gene3D" id="3.90.550.10">
    <property type="entry name" value="Spore Coat Polysaccharide Biosynthesis Protein SpsA, Chain A"/>
    <property type="match status" value="1"/>
</dbReference>
<keyword evidence="14" id="KW-1185">Reference proteome</keyword>
<feature type="compositionally biased region" description="Polar residues" evidence="10">
    <location>
        <begin position="1218"/>
        <end position="1227"/>
    </location>
</feature>
<feature type="transmembrane region" description="Helical" evidence="11">
    <location>
        <begin position="282"/>
        <end position="302"/>
    </location>
</feature>
<name>A0ABR2W4D9_9FUNG</name>
<feature type="region of interest" description="Disordered" evidence="10">
    <location>
        <begin position="617"/>
        <end position="660"/>
    </location>
</feature>
<evidence type="ECO:0000313" key="13">
    <source>
        <dbReference type="EMBL" id="KAK9719632.1"/>
    </source>
</evidence>
<dbReference type="InterPro" id="IPR029044">
    <property type="entry name" value="Nucleotide-diphossugar_trans"/>
</dbReference>
<organism evidence="13 14">
    <name type="scientific">Basidiobolus ranarum</name>
    <dbReference type="NCBI Taxonomy" id="34480"/>
    <lineage>
        <taxon>Eukaryota</taxon>
        <taxon>Fungi</taxon>
        <taxon>Fungi incertae sedis</taxon>
        <taxon>Zoopagomycota</taxon>
        <taxon>Entomophthoromycotina</taxon>
        <taxon>Basidiobolomycetes</taxon>
        <taxon>Basidiobolales</taxon>
        <taxon>Basidiobolaceae</taxon>
        <taxon>Basidiobolus</taxon>
    </lineage>
</organism>
<feature type="region of interest" description="Disordered" evidence="10">
    <location>
        <begin position="1185"/>
        <end position="1204"/>
    </location>
</feature>
<evidence type="ECO:0000256" key="9">
    <source>
        <dbReference type="ARBA" id="ARBA00023180"/>
    </source>
</evidence>
<feature type="region of interest" description="Disordered" evidence="10">
    <location>
        <begin position="1"/>
        <end position="214"/>
    </location>
</feature>
<evidence type="ECO:0000256" key="6">
    <source>
        <dbReference type="ARBA" id="ARBA00022692"/>
    </source>
</evidence>
<accession>A0ABR2W4D9</accession>
<evidence type="ECO:0000256" key="2">
    <source>
        <dbReference type="ARBA" id="ARBA00012543"/>
    </source>
</evidence>
<feature type="compositionally biased region" description="Low complexity" evidence="10">
    <location>
        <begin position="141"/>
        <end position="155"/>
    </location>
</feature>
<dbReference type="EMBL" id="JASJQH010007040">
    <property type="protein sequence ID" value="KAK9719632.1"/>
    <property type="molecule type" value="Genomic_DNA"/>
</dbReference>
<keyword evidence="9" id="KW-0325">Glycoprotein</keyword>
<evidence type="ECO:0000256" key="3">
    <source>
        <dbReference type="ARBA" id="ARBA00022475"/>
    </source>
</evidence>
<dbReference type="InterPro" id="IPR004835">
    <property type="entry name" value="Chitin_synth"/>
</dbReference>
<dbReference type="Proteomes" id="UP001479436">
    <property type="component" value="Unassembled WGS sequence"/>
</dbReference>
<dbReference type="Pfam" id="PF22997">
    <property type="entry name" value="CHS4"/>
    <property type="match status" value="1"/>
</dbReference>
<evidence type="ECO:0000259" key="12">
    <source>
        <dbReference type="Pfam" id="PF22997"/>
    </source>
</evidence>
<evidence type="ECO:0000256" key="7">
    <source>
        <dbReference type="ARBA" id="ARBA00022989"/>
    </source>
</evidence>
<keyword evidence="6 11" id="KW-0812">Transmembrane</keyword>
<evidence type="ECO:0000313" key="14">
    <source>
        <dbReference type="Proteomes" id="UP001479436"/>
    </source>
</evidence>
<evidence type="ECO:0000256" key="11">
    <source>
        <dbReference type="SAM" id="Phobius"/>
    </source>
</evidence>
<dbReference type="EC" id="2.4.1.16" evidence="2"/>
<dbReference type="PANTHER" id="PTHR22914">
    <property type="entry name" value="CHITIN SYNTHASE"/>
    <property type="match status" value="1"/>
</dbReference>
<feature type="region of interest" description="Disordered" evidence="10">
    <location>
        <begin position="1218"/>
        <end position="1247"/>
    </location>
</feature>
<dbReference type="PANTHER" id="PTHR22914:SF16">
    <property type="entry name" value="CHITIN SYNTHASE 3"/>
    <property type="match status" value="1"/>
</dbReference>
<proteinExistence type="predicted"/>
<keyword evidence="7 11" id="KW-1133">Transmembrane helix</keyword>